<gene>
    <name evidence="10" type="ORF">FA14DRAFT_161177</name>
</gene>
<protein>
    <recommendedName>
        <fullName evidence="4">COP9 signalosome complex subunit 2</fullName>
    </recommendedName>
</protein>
<keyword evidence="7" id="KW-0539">Nucleus</keyword>
<feature type="region of interest" description="Disordered" evidence="8">
    <location>
        <begin position="1"/>
        <end position="24"/>
    </location>
</feature>
<dbReference type="OrthoDB" id="194139at2759"/>
<evidence type="ECO:0000256" key="2">
    <source>
        <dbReference type="ARBA" id="ARBA00004496"/>
    </source>
</evidence>
<organism evidence="10 11">
    <name type="scientific">Meira miltonrushii</name>
    <dbReference type="NCBI Taxonomy" id="1280837"/>
    <lineage>
        <taxon>Eukaryota</taxon>
        <taxon>Fungi</taxon>
        <taxon>Dikarya</taxon>
        <taxon>Basidiomycota</taxon>
        <taxon>Ustilaginomycotina</taxon>
        <taxon>Exobasidiomycetes</taxon>
        <taxon>Exobasidiales</taxon>
        <taxon>Brachybasidiaceae</taxon>
        <taxon>Meira</taxon>
    </lineage>
</organism>
<dbReference type="FunFam" id="1.25.40.570:FF:000006">
    <property type="entry name" value="COP9 signalosome complex subunit 2"/>
    <property type="match status" value="1"/>
</dbReference>
<dbReference type="RefSeq" id="XP_025353508.1">
    <property type="nucleotide sequence ID" value="XM_025498991.1"/>
</dbReference>
<name>A0A316V6Q7_9BASI</name>
<feature type="compositionally biased region" description="Polar residues" evidence="8">
    <location>
        <begin position="498"/>
        <end position="510"/>
    </location>
</feature>
<feature type="region of interest" description="Disordered" evidence="8">
    <location>
        <begin position="496"/>
        <end position="521"/>
    </location>
</feature>
<proteinExistence type="inferred from homology"/>
<evidence type="ECO:0000313" key="11">
    <source>
        <dbReference type="Proteomes" id="UP000245771"/>
    </source>
</evidence>
<dbReference type="Pfam" id="PF01399">
    <property type="entry name" value="PCI"/>
    <property type="match status" value="1"/>
</dbReference>
<dbReference type="EMBL" id="KZ819604">
    <property type="protein sequence ID" value="PWN33206.1"/>
    <property type="molecule type" value="Genomic_DNA"/>
</dbReference>
<evidence type="ECO:0000259" key="9">
    <source>
        <dbReference type="PROSITE" id="PS50250"/>
    </source>
</evidence>
<evidence type="ECO:0000256" key="4">
    <source>
        <dbReference type="ARBA" id="ARBA00014879"/>
    </source>
</evidence>
<dbReference type="GO" id="GO:0008180">
    <property type="term" value="C:COP9 signalosome"/>
    <property type="evidence" value="ECO:0007669"/>
    <property type="project" value="UniProtKB-KW"/>
</dbReference>
<dbReference type="InterPro" id="IPR000717">
    <property type="entry name" value="PCI_dom"/>
</dbReference>
<dbReference type="Gene3D" id="1.25.40.570">
    <property type="match status" value="1"/>
</dbReference>
<dbReference type="SMART" id="SM00753">
    <property type="entry name" value="PAM"/>
    <property type="match status" value="1"/>
</dbReference>
<dbReference type="PROSITE" id="PS50250">
    <property type="entry name" value="PCI"/>
    <property type="match status" value="1"/>
</dbReference>
<evidence type="ECO:0000313" key="10">
    <source>
        <dbReference type="EMBL" id="PWN33206.1"/>
    </source>
</evidence>
<dbReference type="InterPro" id="IPR050871">
    <property type="entry name" value="26S_Proteasome/COP9_Components"/>
</dbReference>
<evidence type="ECO:0000256" key="1">
    <source>
        <dbReference type="ARBA" id="ARBA00004123"/>
    </source>
</evidence>
<dbReference type="PANTHER" id="PTHR10678">
    <property type="entry name" value="26S PROTEASOME NON-ATPASE REGULATORY SUBUNIT 11/COP9 SIGNALOSOME COMPLEX SUBUNIT 2"/>
    <property type="match status" value="1"/>
</dbReference>
<dbReference type="FunCoup" id="A0A316V6Q7">
    <property type="interactions" value="519"/>
</dbReference>
<keyword evidence="5" id="KW-0963">Cytoplasm</keyword>
<keyword evidence="11" id="KW-1185">Reference proteome</keyword>
<dbReference type="AlphaFoldDB" id="A0A316V6Q7"/>
<dbReference type="GO" id="GO:0005737">
    <property type="term" value="C:cytoplasm"/>
    <property type="evidence" value="ECO:0007669"/>
    <property type="project" value="UniProtKB-SubCell"/>
</dbReference>
<evidence type="ECO:0000256" key="3">
    <source>
        <dbReference type="ARBA" id="ARBA00009318"/>
    </source>
</evidence>
<feature type="domain" description="PCI" evidence="9">
    <location>
        <begin position="273"/>
        <end position="442"/>
    </location>
</feature>
<evidence type="ECO:0000256" key="7">
    <source>
        <dbReference type="ARBA" id="ARBA00023242"/>
    </source>
</evidence>
<dbReference type="Proteomes" id="UP000245771">
    <property type="component" value="Unassembled WGS sequence"/>
</dbReference>
<evidence type="ECO:0000256" key="5">
    <source>
        <dbReference type="ARBA" id="ARBA00022490"/>
    </source>
</evidence>
<accession>A0A316V6Q7</accession>
<dbReference type="STRING" id="1280837.A0A316V6Q7"/>
<comment type="similarity">
    <text evidence="3">Belongs to the CSN2 family.</text>
</comment>
<evidence type="ECO:0000256" key="8">
    <source>
        <dbReference type="SAM" id="MobiDB-lite"/>
    </source>
</evidence>
<dbReference type="InterPro" id="IPR036390">
    <property type="entry name" value="WH_DNA-bd_sf"/>
</dbReference>
<keyword evidence="6" id="KW-0736">Signalosome</keyword>
<comment type="subcellular location">
    <subcellularLocation>
        <location evidence="2">Cytoplasm</location>
    </subcellularLocation>
    <subcellularLocation>
        <location evidence="1">Nucleus</location>
    </subcellularLocation>
</comment>
<dbReference type="SMART" id="SM00088">
    <property type="entry name" value="PINT"/>
    <property type="match status" value="1"/>
</dbReference>
<reference evidence="10 11" key="1">
    <citation type="journal article" date="2018" name="Mol. Biol. Evol.">
        <title>Broad Genomic Sampling Reveals a Smut Pathogenic Ancestry of the Fungal Clade Ustilaginomycotina.</title>
        <authorList>
            <person name="Kijpornyongpan T."/>
            <person name="Mondo S.J."/>
            <person name="Barry K."/>
            <person name="Sandor L."/>
            <person name="Lee J."/>
            <person name="Lipzen A."/>
            <person name="Pangilinan J."/>
            <person name="LaButti K."/>
            <person name="Hainaut M."/>
            <person name="Henrissat B."/>
            <person name="Grigoriev I.V."/>
            <person name="Spatafora J.W."/>
            <person name="Aime M.C."/>
        </authorList>
    </citation>
    <scope>NUCLEOTIDE SEQUENCE [LARGE SCALE GENOMIC DNA]</scope>
    <source>
        <strain evidence="10 11">MCA 3882</strain>
    </source>
</reference>
<evidence type="ECO:0000256" key="6">
    <source>
        <dbReference type="ARBA" id="ARBA00022790"/>
    </source>
</evidence>
<dbReference type="SUPFAM" id="SSF46785">
    <property type="entry name" value="Winged helix' DNA-binding domain"/>
    <property type="match status" value="1"/>
</dbReference>
<dbReference type="GeneID" id="37020772"/>
<dbReference type="InParanoid" id="A0A316V6Q7"/>
<sequence length="521" mass="58408">MSDEEFLMDDAADEDYDFDYEEDEDEDVDADIENMYFNAKAKRADDVDEAIADLEKVVEKEGTQKGDWGFKALKQMTKLNFRRGKHAEALQSYTRLLGYTKSAVTRNYSEKSINGILDYVSADIAPANNAPAKEGANDHPSKGQKSKTIDLGTMEQFYDVTKKALEESKNERLSVKTDLKLARLWLARGEFGRLAKILKDLRAYCTTPDGSDDQSKGTILLEIFALEIQMYGETANYKKLKETYDATLQVKSAIPHPRILGVIRECGGKMHMSEKKWEAAQVDFFQAFLNYDEAGSAQRIQVLKYLVLAHMLMGSDINPFDSQETKPYKNDPQIVAMTDLVGAYQRREVHEAERILANNHATIMDDPFIRTYIDEVLKGLRTQYLIDLIQPYTRIGLEFLGQQLNITTHEVEELIMTLILDGRIAGRIDQVQQRLELDRGGQKAIATAALQSGSGISTGEAQLTKALGTLVDRRYAAMHKWADENSKLIGLIEDKHGNSTSQSVGPSSTMGRLAMSGLPAI</sequence>